<dbReference type="Pfam" id="PF03793">
    <property type="entry name" value="PASTA"/>
    <property type="match status" value="1"/>
</dbReference>
<keyword evidence="1" id="KW-0121">Carboxypeptidase</keyword>
<organism evidence="12 13">
    <name type="scientific">Microbacterium mangrovi</name>
    <dbReference type="NCBI Taxonomy" id="1348253"/>
    <lineage>
        <taxon>Bacteria</taxon>
        <taxon>Bacillati</taxon>
        <taxon>Actinomycetota</taxon>
        <taxon>Actinomycetes</taxon>
        <taxon>Micrococcales</taxon>
        <taxon>Microbacteriaceae</taxon>
        <taxon>Microbacterium</taxon>
    </lineage>
</organism>
<evidence type="ECO:0000313" key="13">
    <source>
        <dbReference type="Proteomes" id="UP000031030"/>
    </source>
</evidence>
<protein>
    <recommendedName>
        <fullName evidence="11">PASTA domain-containing protein</fullName>
    </recommendedName>
</protein>
<feature type="domain" description="PASTA" evidence="11">
    <location>
        <begin position="766"/>
        <end position="831"/>
    </location>
</feature>
<evidence type="ECO:0000256" key="4">
    <source>
        <dbReference type="ARBA" id="ARBA00022679"/>
    </source>
</evidence>
<dbReference type="PANTHER" id="PTHR32282">
    <property type="entry name" value="BINDING PROTEIN TRANSPEPTIDASE, PUTATIVE-RELATED"/>
    <property type="match status" value="1"/>
</dbReference>
<keyword evidence="2" id="KW-0645">Protease</keyword>
<comment type="catalytic activity">
    <reaction evidence="7">
        <text>Preferential cleavage: (Ac)2-L-Lys-D-Ala-|-D-Ala. Also transpeptidation of peptidyl-alanyl moieties that are N-acyl substituents of D-alanine.</text>
        <dbReference type="EC" id="3.4.16.4"/>
    </reaction>
</comment>
<evidence type="ECO:0000256" key="2">
    <source>
        <dbReference type="ARBA" id="ARBA00022670"/>
    </source>
</evidence>
<comment type="catalytic activity">
    <reaction evidence="8">
        <text>[GlcNAc-(1-&gt;4)-Mur2Ac(oyl-L-Ala-gamma-D-Glu-L-Lys-D-Ala-D-Ala)](n)-di-trans,octa-cis-undecaprenyl diphosphate + beta-D-GlcNAc-(1-&gt;4)-Mur2Ac(oyl-L-Ala-gamma-D-Glu-L-Lys-D-Ala-D-Ala)-di-trans,octa-cis-undecaprenyl diphosphate = [GlcNAc-(1-&gt;4)-Mur2Ac(oyl-L-Ala-gamma-D-Glu-L-Lys-D-Ala-D-Ala)](n+1)-di-trans,octa-cis-undecaprenyl diphosphate + di-trans,octa-cis-undecaprenyl diphosphate + H(+)</text>
        <dbReference type="Rhea" id="RHEA:23708"/>
        <dbReference type="Rhea" id="RHEA-COMP:9602"/>
        <dbReference type="Rhea" id="RHEA-COMP:9603"/>
        <dbReference type="ChEBI" id="CHEBI:15378"/>
        <dbReference type="ChEBI" id="CHEBI:58405"/>
        <dbReference type="ChEBI" id="CHEBI:60033"/>
        <dbReference type="ChEBI" id="CHEBI:78435"/>
        <dbReference type="EC" id="2.4.99.28"/>
    </reaction>
</comment>
<feature type="compositionally biased region" description="Gly residues" evidence="9">
    <location>
        <begin position="835"/>
        <end position="850"/>
    </location>
</feature>
<sequence length="876" mass="91682">MSQKRTVAGVLGGLFGLVGLSVLAGILVTVLVTPAVTVTSSAATRAITLFEDLPSALTIDKISLPSTLYYQNPTTHQEVVLAKFYDQNRSPVKWGQIAPVMYDAILSSEDKRFYEHGGVDPVGTTSALISNITGRSSRGGSSISQQYVKNVLIQQCDWNATGNSVDAANRCWQQAAGVTGTAGIQRKIQEMRYAIALEQKYSKNEILLGYLNIALFGGTTYGINAAAKYYFGVPASKLTLARAAILAGMVQNPNTYRIDLPGGTATVNGKAVNGKNDKIALVQVGDHYDMVDPASAPKDAVKITGYSLTKQRELYVLGQMLKDGKITQKQYNDAAIAPIVPKITQPSFGCAYSVAPYYCQYVRNTILADKAFGATATDRGRMLQKGGLKVYTTLDPRVQKAAQDAQDAYVPTHVSYMRLGSTSVSLQSTTGRVLAIAQNTKYSDTSNKDGYQTVIYAGDAKNGASGGFNAGSTFKLFTLLTWLKDGHPLNEIVNGNHQSFFRWHDSCLPRGRLIEPTGYQPGNFQHEAGRFGTPLEFTKISLNSGFWAMAHELDLCEIGKTAASLGVTLGDGAPIPLSTSGGKSSPGGYPSPYEVLGSDNVSPLAMAAAYATIANKGIHCQPKVIDRVTDAGGTPLPIPKTTCTQVIAPKIAATAAYALKGPMSPGGTGALGNPNDGTELIGKTGTHQSFETWLDTSSTAVTTANWVGAWGGISSDTNSAPRMDLHYYRGTLLWNIRYALAHDIQGAIDKWYPGGSFPPPDPKLTGVGQKSVPNVVGMSVGDAIQALLKAGFGWVISAPVSSGLPAGTIAQQDPAPGVTSAGRRVTISPSDGSGAASGGGGNGNGSGNGGNSSPSPSPSPSGTGDGHGHGHGGGHG</sequence>
<evidence type="ECO:0000259" key="11">
    <source>
        <dbReference type="PROSITE" id="PS51178"/>
    </source>
</evidence>
<proteinExistence type="predicted"/>
<dbReference type="CDD" id="cd06577">
    <property type="entry name" value="PASTA_pknB"/>
    <property type="match status" value="1"/>
</dbReference>
<dbReference type="GO" id="GO:0006508">
    <property type="term" value="P:proteolysis"/>
    <property type="evidence" value="ECO:0007669"/>
    <property type="project" value="UniProtKB-KW"/>
</dbReference>
<dbReference type="SUPFAM" id="SSF53955">
    <property type="entry name" value="Lysozyme-like"/>
    <property type="match status" value="1"/>
</dbReference>
<evidence type="ECO:0000256" key="8">
    <source>
        <dbReference type="ARBA" id="ARBA00049902"/>
    </source>
</evidence>
<keyword evidence="10" id="KW-0472">Membrane</keyword>
<dbReference type="InterPro" id="IPR036950">
    <property type="entry name" value="PBP_transglycosylase"/>
</dbReference>
<dbReference type="SUPFAM" id="SSF56601">
    <property type="entry name" value="beta-lactamase/transpeptidase-like"/>
    <property type="match status" value="1"/>
</dbReference>
<dbReference type="AlphaFoldDB" id="A0A0B1ZZQ7"/>
<dbReference type="PANTHER" id="PTHR32282:SF33">
    <property type="entry name" value="PEPTIDOGLYCAN GLYCOSYLTRANSFERASE"/>
    <property type="match status" value="1"/>
</dbReference>
<dbReference type="Pfam" id="PF00905">
    <property type="entry name" value="Transpeptidase"/>
    <property type="match status" value="1"/>
</dbReference>
<name>A0A0B1ZZQ7_9MICO</name>
<evidence type="ECO:0000313" key="12">
    <source>
        <dbReference type="EMBL" id="KHK96705.1"/>
    </source>
</evidence>
<dbReference type="InterPro" id="IPR001264">
    <property type="entry name" value="Glyco_trans_51"/>
</dbReference>
<dbReference type="InterPro" id="IPR001460">
    <property type="entry name" value="PCN-bd_Tpept"/>
</dbReference>
<feature type="region of interest" description="Disordered" evidence="9">
    <location>
        <begin position="807"/>
        <end position="876"/>
    </location>
</feature>
<dbReference type="Gene3D" id="3.40.710.10">
    <property type="entry name" value="DD-peptidase/beta-lactamase superfamily"/>
    <property type="match status" value="1"/>
</dbReference>
<dbReference type="Gene3D" id="3.30.10.20">
    <property type="match status" value="1"/>
</dbReference>
<reference evidence="12 13" key="1">
    <citation type="submission" date="2014-11" db="EMBL/GenBank/DDBJ databases">
        <title>Genome sequence of Microbacterium mangrovi MUSC 115(T).</title>
        <authorList>
            <person name="Lee L.-H."/>
        </authorList>
    </citation>
    <scope>NUCLEOTIDE SEQUENCE [LARGE SCALE GENOMIC DNA]</scope>
    <source>
        <strain evidence="12 13">MUSC 115</strain>
    </source>
</reference>
<dbReference type="STRING" id="1348253.LK09_14190"/>
<dbReference type="InterPro" id="IPR005543">
    <property type="entry name" value="PASTA_dom"/>
</dbReference>
<dbReference type="OrthoDB" id="9766909at2"/>
<keyword evidence="3" id="KW-0328">Glycosyltransferase</keyword>
<dbReference type="PROSITE" id="PS51178">
    <property type="entry name" value="PASTA"/>
    <property type="match status" value="1"/>
</dbReference>
<evidence type="ECO:0000256" key="9">
    <source>
        <dbReference type="SAM" id="MobiDB-lite"/>
    </source>
</evidence>
<keyword evidence="4" id="KW-0808">Transferase</keyword>
<evidence type="ECO:0000256" key="1">
    <source>
        <dbReference type="ARBA" id="ARBA00022645"/>
    </source>
</evidence>
<evidence type="ECO:0000256" key="10">
    <source>
        <dbReference type="SAM" id="Phobius"/>
    </source>
</evidence>
<keyword evidence="10" id="KW-0812">Transmembrane</keyword>
<dbReference type="GO" id="GO:0008658">
    <property type="term" value="F:penicillin binding"/>
    <property type="evidence" value="ECO:0007669"/>
    <property type="project" value="InterPro"/>
</dbReference>
<accession>A0A0B1ZZQ7</accession>
<dbReference type="GO" id="GO:0030288">
    <property type="term" value="C:outer membrane-bounded periplasmic space"/>
    <property type="evidence" value="ECO:0007669"/>
    <property type="project" value="TreeGrafter"/>
</dbReference>
<dbReference type="RefSeq" id="WP_039400760.1">
    <property type="nucleotide sequence ID" value="NZ_JTDK01000013.1"/>
</dbReference>
<evidence type="ECO:0000256" key="7">
    <source>
        <dbReference type="ARBA" id="ARBA00034000"/>
    </source>
</evidence>
<dbReference type="InterPro" id="IPR023346">
    <property type="entry name" value="Lysozyme-like_dom_sf"/>
</dbReference>
<dbReference type="GO" id="GO:0009252">
    <property type="term" value="P:peptidoglycan biosynthetic process"/>
    <property type="evidence" value="ECO:0007669"/>
    <property type="project" value="TreeGrafter"/>
</dbReference>
<comment type="caution">
    <text evidence="12">The sequence shown here is derived from an EMBL/GenBank/DDBJ whole genome shotgun (WGS) entry which is preliminary data.</text>
</comment>
<dbReference type="GO" id="GO:0009002">
    <property type="term" value="F:serine-type D-Ala-D-Ala carboxypeptidase activity"/>
    <property type="evidence" value="ECO:0007669"/>
    <property type="project" value="UniProtKB-EC"/>
</dbReference>
<feature type="transmembrane region" description="Helical" evidence="10">
    <location>
        <begin position="7"/>
        <end position="32"/>
    </location>
</feature>
<evidence type="ECO:0000256" key="3">
    <source>
        <dbReference type="ARBA" id="ARBA00022676"/>
    </source>
</evidence>
<gene>
    <name evidence="12" type="ORF">LK09_14190</name>
</gene>
<evidence type="ECO:0000256" key="6">
    <source>
        <dbReference type="ARBA" id="ARBA00023268"/>
    </source>
</evidence>
<keyword evidence="13" id="KW-1185">Reference proteome</keyword>
<dbReference type="GO" id="GO:0008955">
    <property type="term" value="F:peptidoglycan glycosyltransferase activity"/>
    <property type="evidence" value="ECO:0007669"/>
    <property type="project" value="UniProtKB-EC"/>
</dbReference>
<keyword evidence="6" id="KW-0511">Multifunctional enzyme</keyword>
<dbReference type="InterPro" id="IPR012338">
    <property type="entry name" value="Beta-lactam/transpept-like"/>
</dbReference>
<dbReference type="SMART" id="SM00740">
    <property type="entry name" value="PASTA"/>
    <property type="match status" value="1"/>
</dbReference>
<dbReference type="Gene3D" id="1.10.3810.10">
    <property type="entry name" value="Biosynthetic peptidoglycan transglycosylase-like"/>
    <property type="match status" value="1"/>
</dbReference>
<keyword evidence="5" id="KW-0378">Hydrolase</keyword>
<evidence type="ECO:0000256" key="5">
    <source>
        <dbReference type="ARBA" id="ARBA00022801"/>
    </source>
</evidence>
<dbReference type="Pfam" id="PF00912">
    <property type="entry name" value="Transgly"/>
    <property type="match status" value="1"/>
</dbReference>
<keyword evidence="10" id="KW-1133">Transmembrane helix</keyword>
<dbReference type="EMBL" id="JTDK01000013">
    <property type="protein sequence ID" value="KHK96705.1"/>
    <property type="molecule type" value="Genomic_DNA"/>
</dbReference>
<dbReference type="Proteomes" id="UP000031030">
    <property type="component" value="Unassembled WGS sequence"/>
</dbReference>
<dbReference type="InterPro" id="IPR050396">
    <property type="entry name" value="Glycosyltr_51/Transpeptidase"/>
</dbReference>